<feature type="transmembrane region" description="Helical" evidence="1">
    <location>
        <begin position="117"/>
        <end position="136"/>
    </location>
</feature>
<keyword evidence="1" id="KW-0472">Membrane</keyword>
<gene>
    <name evidence="2" type="ORF">CLV37_12115</name>
</gene>
<dbReference type="InterPro" id="IPR010699">
    <property type="entry name" value="DUF1275"/>
</dbReference>
<evidence type="ECO:0000313" key="3">
    <source>
        <dbReference type="Proteomes" id="UP000238083"/>
    </source>
</evidence>
<keyword evidence="3" id="KW-1185">Reference proteome</keyword>
<evidence type="ECO:0000256" key="1">
    <source>
        <dbReference type="SAM" id="Phobius"/>
    </source>
</evidence>
<accession>A0A2T0QV12</accession>
<dbReference type="PANTHER" id="PTHR37314">
    <property type="entry name" value="SLR0142 PROTEIN"/>
    <property type="match status" value="1"/>
</dbReference>
<name>A0A2T0QV12_9ACTN</name>
<feature type="transmembrane region" description="Helical" evidence="1">
    <location>
        <begin position="202"/>
        <end position="220"/>
    </location>
</feature>
<feature type="transmembrane region" description="Helical" evidence="1">
    <location>
        <begin position="91"/>
        <end position="111"/>
    </location>
</feature>
<feature type="transmembrane region" description="Helical" evidence="1">
    <location>
        <begin position="175"/>
        <end position="196"/>
    </location>
</feature>
<protein>
    <submittedName>
        <fullName evidence="2">Uncharacterized membrane protein YoaK (UPF0700 family)</fullName>
    </submittedName>
</protein>
<sequence>MPLRSRPEPVAVAALLTAAGGFLDAYTYVVRGGVMANAQTGNLVLMAASAGGCDWAGAARHLPSLFAFLLGTAVVEAASTPRWRRLTGRPVAVVLLAEIVLLALVGLWPAAGPDTATTLGASAVVAFAAALQMNTFRSVRGAAYSSTIATGNLRSLVEVAHRWLSRGERAARRRALDLATITSTFVAGAVLGALASRWWHERAVWGAVALLLVVLGRLALDSRRAPAQDPA</sequence>
<dbReference type="OrthoDB" id="7057004at2"/>
<keyword evidence="1" id="KW-0812">Transmembrane</keyword>
<evidence type="ECO:0000313" key="2">
    <source>
        <dbReference type="EMBL" id="PRY09075.1"/>
    </source>
</evidence>
<proteinExistence type="predicted"/>
<dbReference type="EMBL" id="PVZF01000021">
    <property type="protein sequence ID" value="PRY09075.1"/>
    <property type="molecule type" value="Genomic_DNA"/>
</dbReference>
<dbReference type="PANTHER" id="PTHR37314:SF4">
    <property type="entry name" value="UPF0700 TRANSMEMBRANE PROTEIN YOAK"/>
    <property type="match status" value="1"/>
</dbReference>
<organism evidence="2 3">
    <name type="scientific">Kineococcus rhizosphaerae</name>
    <dbReference type="NCBI Taxonomy" id="559628"/>
    <lineage>
        <taxon>Bacteria</taxon>
        <taxon>Bacillati</taxon>
        <taxon>Actinomycetota</taxon>
        <taxon>Actinomycetes</taxon>
        <taxon>Kineosporiales</taxon>
        <taxon>Kineosporiaceae</taxon>
        <taxon>Kineococcus</taxon>
    </lineage>
</organism>
<keyword evidence="1" id="KW-1133">Transmembrane helix</keyword>
<dbReference type="RefSeq" id="WP_106215516.1">
    <property type="nucleotide sequence ID" value="NZ_PVZF01000021.1"/>
</dbReference>
<dbReference type="Pfam" id="PF06912">
    <property type="entry name" value="DUF1275"/>
    <property type="match status" value="1"/>
</dbReference>
<dbReference type="AlphaFoldDB" id="A0A2T0QV12"/>
<dbReference type="Proteomes" id="UP000238083">
    <property type="component" value="Unassembled WGS sequence"/>
</dbReference>
<comment type="caution">
    <text evidence="2">The sequence shown here is derived from an EMBL/GenBank/DDBJ whole genome shotgun (WGS) entry which is preliminary data.</text>
</comment>
<reference evidence="2 3" key="1">
    <citation type="submission" date="2018-03" db="EMBL/GenBank/DDBJ databases">
        <title>Genomic Encyclopedia of Archaeal and Bacterial Type Strains, Phase II (KMG-II): from individual species to whole genera.</title>
        <authorList>
            <person name="Goeker M."/>
        </authorList>
    </citation>
    <scope>NUCLEOTIDE SEQUENCE [LARGE SCALE GENOMIC DNA]</scope>
    <source>
        <strain evidence="2 3">DSM 19711</strain>
    </source>
</reference>